<sequence>MYIHNGALLHAPSDLVRFLGCGHATALYLLGATNPDAAPEKAADGEMNQLTQKAGLKHEDTYRKFLQAKGGLVEIDTSGSLEERAAATREAMASGATSIFQAAFLDAPWHGYADFLIRVEEPSALGGWSYEPVDTKLARSPKASHIVQLGLYARMMEAVQGRLPRRVHVATGDGQTHSFRLAEFAHVLRATERRYLDFIGEGAPVSRPEPCDACTICAWRDHCASEWEASDHLSLVAGLARPQADKLRKAGIDTLGALAGAGEGTRIPRMASATLGRLQAQARLQQARREGGDPRAVPLPIEEGRGFAAMPAPDPADLFFDLEGDPLEEGGLDYLWGVHFRDGSRPEFRFEWAHDHDAERIAFETMIDWIAQHLRKNPAAHVYHYAPYEVTSLRRLSTQHASREDLLDDLLRQRRFVDLYGVLRQAIRTSEPDLSLKTMEIFFAEKREQNVVKADQSIVEYKSWQESGDQTILDGILEYNRVDCENTEGLRDWLVTLRMDNLPWREVGPATPVSEEKTEERIAAERAAAALIDAIETAPAPHDKRVRALMAHLTQFHRRADKPALWAMFDRCERDPDELVDDGECIGMIRPDGEDWLRKEKKSTIARYRFPRQDTKLRVGQTMIHVPSLRRVGKIESLDLREGTLELKRQLKGEESFPLDGGLMAEPTVNSAALQAAIRRVACSWAGLDPETLAPLEGEGGDTRYKALLRFLNRKKPALHDWDGGDLVREGESFVEAATLRCLALDDSVLFIQSLIQN</sequence>
<organism evidence="2 3">
    <name type="scientific">Croceicoccus marinus</name>
    <dbReference type="NCBI Taxonomy" id="450378"/>
    <lineage>
        <taxon>Bacteria</taxon>
        <taxon>Pseudomonadati</taxon>
        <taxon>Pseudomonadota</taxon>
        <taxon>Alphaproteobacteria</taxon>
        <taxon>Sphingomonadales</taxon>
        <taxon>Erythrobacteraceae</taxon>
        <taxon>Croceicoccus</taxon>
    </lineage>
</organism>
<dbReference type="Gene3D" id="3.90.320.10">
    <property type="match status" value="1"/>
</dbReference>
<gene>
    <name evidence="2" type="ORF">A9D14_18230</name>
</gene>
<evidence type="ECO:0000259" key="1">
    <source>
        <dbReference type="Pfam" id="PF13482"/>
    </source>
</evidence>
<proteinExistence type="predicted"/>
<evidence type="ECO:0000313" key="3">
    <source>
        <dbReference type="Proteomes" id="UP000195807"/>
    </source>
</evidence>
<dbReference type="NCBIfam" id="TIGR03491">
    <property type="entry name" value="TM0106 family RecB-like putative nuclease"/>
    <property type="match status" value="1"/>
</dbReference>
<keyword evidence="3" id="KW-1185">Reference proteome</keyword>
<dbReference type="KEGG" id="cman:A9D14_18230"/>
<dbReference type="AlphaFoldDB" id="A0A1Z1FHK4"/>
<dbReference type="STRING" id="450378.GCA_001661675_03663"/>
<protein>
    <recommendedName>
        <fullName evidence="1">YprB ribonuclease H-like domain-containing protein</fullName>
    </recommendedName>
</protein>
<dbReference type="InterPro" id="IPR011604">
    <property type="entry name" value="PDDEXK-like_dom_sf"/>
</dbReference>
<reference evidence="2 3" key="1">
    <citation type="submission" date="2017-01" db="EMBL/GenBank/DDBJ databases">
        <title>Complete genome sequence of esterase-producing bacterium Croceicoccus marinus E4A9.</title>
        <authorList>
            <person name="Wu Y.-H."/>
            <person name="Cheng H."/>
            <person name="Xu L."/>
            <person name="Huo Y.-Y."/>
            <person name="Wang C.-S."/>
            <person name="Xu X.-W."/>
        </authorList>
    </citation>
    <scope>NUCLEOTIDE SEQUENCE [LARGE SCALE GENOMIC DNA]</scope>
    <source>
        <strain evidence="2 3">E4A9</strain>
        <plasmid evidence="3">Plasmid pcme4a9ii</plasmid>
    </source>
</reference>
<dbReference type="Proteomes" id="UP000195807">
    <property type="component" value="Plasmid pCME4A9II"/>
</dbReference>
<dbReference type="RefSeq" id="WP_157668309.1">
    <property type="nucleotide sequence ID" value="NZ_CP019604.1"/>
</dbReference>
<dbReference type="InterPro" id="IPR019993">
    <property type="entry name" value="RecB_nuclease_TM0106_put"/>
</dbReference>
<evidence type="ECO:0000313" key="2">
    <source>
        <dbReference type="EMBL" id="ARU18294.1"/>
    </source>
</evidence>
<dbReference type="EMBL" id="CP019604">
    <property type="protein sequence ID" value="ARU18294.1"/>
    <property type="molecule type" value="Genomic_DNA"/>
</dbReference>
<dbReference type="OrthoDB" id="9757917at2"/>
<dbReference type="Pfam" id="PF13482">
    <property type="entry name" value="RNase_H_2"/>
    <property type="match status" value="1"/>
</dbReference>
<accession>A0A1Z1FHK4</accession>
<name>A0A1Z1FHK4_9SPHN</name>
<dbReference type="InterPro" id="IPR038720">
    <property type="entry name" value="YprB_RNase_H-like_dom"/>
</dbReference>
<feature type="domain" description="YprB ribonuclease H-like" evidence="1">
    <location>
        <begin position="318"/>
        <end position="495"/>
    </location>
</feature>
<geneLocation type="plasmid" evidence="3">
    <name>pcme4a9ii</name>
</geneLocation>
<keyword evidence="2" id="KW-0614">Plasmid</keyword>